<name>A0A5Q4BGZ2_9PEZI</name>
<proteinExistence type="predicted"/>
<comment type="caution">
    <text evidence="1">The sequence shown here is derived from an EMBL/GenBank/DDBJ whole genome shotgun (WGS) entry which is preliminary data.</text>
</comment>
<reference evidence="1 2" key="1">
    <citation type="journal article" date="2019" name="Sci. Rep.">
        <title>Colletotrichum shisoi sp. nov., an anthracnose pathogen of Perilla frutescens in Japan: molecular phylogenetic, morphological and genomic evidence.</title>
        <authorList>
            <person name="Gan P."/>
            <person name="Tsushima A."/>
            <person name="Hiroyama R."/>
            <person name="Narusaka M."/>
            <person name="Takano Y."/>
            <person name="Narusaka Y."/>
            <person name="Kawaradani M."/>
            <person name="Damm U."/>
            <person name="Shirasu K."/>
        </authorList>
    </citation>
    <scope>NUCLEOTIDE SEQUENCE [LARGE SCALE GENOMIC DNA]</scope>
    <source>
        <strain evidence="1 2">PG-2018a</strain>
    </source>
</reference>
<evidence type="ECO:0000313" key="2">
    <source>
        <dbReference type="Proteomes" id="UP000326340"/>
    </source>
</evidence>
<dbReference type="OrthoDB" id="4966402at2759"/>
<dbReference type="AlphaFoldDB" id="A0A5Q4BGZ2"/>
<gene>
    <name evidence="1" type="ORF">CSHISOI_09425</name>
</gene>
<organism evidence="1 2">
    <name type="scientific">Colletotrichum shisoi</name>
    <dbReference type="NCBI Taxonomy" id="2078593"/>
    <lineage>
        <taxon>Eukaryota</taxon>
        <taxon>Fungi</taxon>
        <taxon>Dikarya</taxon>
        <taxon>Ascomycota</taxon>
        <taxon>Pezizomycotina</taxon>
        <taxon>Sordariomycetes</taxon>
        <taxon>Hypocreomycetidae</taxon>
        <taxon>Glomerellales</taxon>
        <taxon>Glomerellaceae</taxon>
        <taxon>Colletotrichum</taxon>
        <taxon>Colletotrichum destructivum species complex</taxon>
    </lineage>
</organism>
<dbReference type="EMBL" id="PUHP01001349">
    <property type="protein sequence ID" value="TQN66051.1"/>
    <property type="molecule type" value="Genomic_DNA"/>
</dbReference>
<protein>
    <submittedName>
        <fullName evidence="1">Uncharacterized protein</fullName>
    </submittedName>
</protein>
<dbReference type="Proteomes" id="UP000326340">
    <property type="component" value="Unassembled WGS sequence"/>
</dbReference>
<accession>A0A5Q4BGZ2</accession>
<sequence length="41" mass="4891">MCEFEEFLFACNHSVVKKKSYCHFARNDPIHQCFGVKVLKR</sequence>
<evidence type="ECO:0000313" key="1">
    <source>
        <dbReference type="EMBL" id="TQN66051.1"/>
    </source>
</evidence>
<keyword evidence="2" id="KW-1185">Reference proteome</keyword>